<accession>A0ACC0YUB4</accession>
<reference evidence="2" key="1">
    <citation type="journal article" date="2023" name="G3 (Bethesda)">
        <title>Genome assembly and association tests identify interacting loci associated with vigor, precocity, and sex in interspecific pistachio rootstocks.</title>
        <authorList>
            <person name="Palmer W."/>
            <person name="Jacygrad E."/>
            <person name="Sagayaradj S."/>
            <person name="Cavanaugh K."/>
            <person name="Han R."/>
            <person name="Bertier L."/>
            <person name="Beede B."/>
            <person name="Kafkas S."/>
            <person name="Golino D."/>
            <person name="Preece J."/>
            <person name="Michelmore R."/>
        </authorList>
    </citation>
    <scope>NUCLEOTIDE SEQUENCE [LARGE SCALE GENOMIC DNA]</scope>
</reference>
<proteinExistence type="predicted"/>
<sequence>MARSLFLSLNKSISLVHLHPRHKRHLLPVSPSSHLVSLRAQSNQTDLSDLSTSSDSTIDPLHSTSLSMQCFVLISCLLTHLLKFFRILMCYILYFLMFQMG</sequence>
<dbReference type="Proteomes" id="UP001163603">
    <property type="component" value="Chromosome 4"/>
</dbReference>
<name>A0ACC0YUB4_9ROSI</name>
<comment type="caution">
    <text evidence="1">The sequence shown here is derived from an EMBL/GenBank/DDBJ whole genome shotgun (WGS) entry which is preliminary data.</text>
</comment>
<evidence type="ECO:0000313" key="1">
    <source>
        <dbReference type="EMBL" id="KAJ0042264.1"/>
    </source>
</evidence>
<keyword evidence="2" id="KW-1185">Reference proteome</keyword>
<protein>
    <submittedName>
        <fullName evidence="1">Uncharacterized protein</fullName>
    </submittedName>
</protein>
<organism evidence="1 2">
    <name type="scientific">Pistacia integerrima</name>
    <dbReference type="NCBI Taxonomy" id="434235"/>
    <lineage>
        <taxon>Eukaryota</taxon>
        <taxon>Viridiplantae</taxon>
        <taxon>Streptophyta</taxon>
        <taxon>Embryophyta</taxon>
        <taxon>Tracheophyta</taxon>
        <taxon>Spermatophyta</taxon>
        <taxon>Magnoliopsida</taxon>
        <taxon>eudicotyledons</taxon>
        <taxon>Gunneridae</taxon>
        <taxon>Pentapetalae</taxon>
        <taxon>rosids</taxon>
        <taxon>malvids</taxon>
        <taxon>Sapindales</taxon>
        <taxon>Anacardiaceae</taxon>
        <taxon>Pistacia</taxon>
    </lineage>
</organism>
<evidence type="ECO:0000313" key="2">
    <source>
        <dbReference type="Proteomes" id="UP001163603"/>
    </source>
</evidence>
<gene>
    <name evidence="1" type="ORF">Pint_18446</name>
</gene>
<dbReference type="EMBL" id="CM047739">
    <property type="protein sequence ID" value="KAJ0042264.1"/>
    <property type="molecule type" value="Genomic_DNA"/>
</dbReference>